<evidence type="ECO:0000256" key="9">
    <source>
        <dbReference type="HAMAP-Rule" id="MF_00956"/>
    </source>
</evidence>
<dbReference type="Gene3D" id="3.90.25.10">
    <property type="entry name" value="UDP-galactose 4-epimerase, domain 1"/>
    <property type="match status" value="1"/>
</dbReference>
<accession>A0A1M5EJV6</accession>
<feature type="site" description="Important for catalytic activity" evidence="9">
    <location>
        <position position="109"/>
    </location>
</feature>
<keyword evidence="5 9" id="KW-0560">Oxidoreductase</keyword>
<feature type="binding site" evidence="9">
    <location>
        <position position="211"/>
    </location>
    <ligand>
        <name>substrate</name>
    </ligand>
</feature>
<keyword evidence="12" id="KW-1185">Reference proteome</keyword>
<evidence type="ECO:0000313" key="12">
    <source>
        <dbReference type="Proteomes" id="UP000183987"/>
    </source>
</evidence>
<comment type="pathway">
    <text evidence="1 9">Nucleotide-sugar biosynthesis; GDP-L-fucose biosynthesis via de novo pathway; GDP-L-fucose from GDP-alpha-D-mannose: step 2/2.</text>
</comment>
<feature type="site" description="Important for catalytic activity" evidence="9">
    <location>
        <position position="111"/>
    </location>
</feature>
<proteinExistence type="inferred from homology"/>
<feature type="binding site" evidence="9">
    <location>
        <position position="204"/>
    </location>
    <ligand>
        <name>substrate</name>
    </ligand>
</feature>
<evidence type="ECO:0000256" key="5">
    <source>
        <dbReference type="ARBA" id="ARBA00023002"/>
    </source>
</evidence>
<dbReference type="InterPro" id="IPR001509">
    <property type="entry name" value="Epimerase_deHydtase"/>
</dbReference>
<evidence type="ECO:0000256" key="7">
    <source>
        <dbReference type="ARBA" id="ARBA00023268"/>
    </source>
</evidence>
<dbReference type="InterPro" id="IPR036291">
    <property type="entry name" value="NAD(P)-bd_dom_sf"/>
</dbReference>
<dbReference type="GO" id="GO:0050577">
    <property type="term" value="F:GDP-L-fucose synthase activity"/>
    <property type="evidence" value="ECO:0007669"/>
    <property type="project" value="UniProtKB-UniRule"/>
</dbReference>
<dbReference type="GO" id="GO:0016853">
    <property type="term" value="F:isomerase activity"/>
    <property type="evidence" value="ECO:0007669"/>
    <property type="project" value="UniProtKB-KW"/>
</dbReference>
<dbReference type="Pfam" id="PF01370">
    <property type="entry name" value="Epimerase"/>
    <property type="match status" value="1"/>
</dbReference>
<name>A0A1M5EJV6_LOKAT</name>
<dbReference type="HAMAP" id="MF_00956">
    <property type="entry name" value="GDP_fucose_synth"/>
    <property type="match status" value="1"/>
</dbReference>
<organism evidence="11 12">
    <name type="scientific">Loktanella atrilutea</name>
    <dbReference type="NCBI Taxonomy" id="366533"/>
    <lineage>
        <taxon>Bacteria</taxon>
        <taxon>Pseudomonadati</taxon>
        <taxon>Pseudomonadota</taxon>
        <taxon>Alphaproteobacteria</taxon>
        <taxon>Rhodobacterales</taxon>
        <taxon>Roseobacteraceae</taxon>
        <taxon>Loktanella</taxon>
    </lineage>
</organism>
<feature type="active site" description="Proton donor/acceptor" evidence="9">
    <location>
        <position position="138"/>
    </location>
</feature>
<feature type="binding site" evidence="9">
    <location>
        <position position="280"/>
    </location>
    <ligand>
        <name>substrate</name>
    </ligand>
</feature>
<gene>
    <name evidence="9" type="primary">fcl</name>
    <name evidence="11" type="ORF">SAMN05444339_11320</name>
</gene>
<dbReference type="SUPFAM" id="SSF51735">
    <property type="entry name" value="NAD(P)-binding Rossmann-fold domains"/>
    <property type="match status" value="1"/>
</dbReference>
<evidence type="ECO:0000256" key="2">
    <source>
        <dbReference type="ARBA" id="ARBA00005959"/>
    </source>
</evidence>
<dbReference type="RefSeq" id="WP_072858640.1">
    <property type="nucleotide sequence ID" value="NZ_FQUE01000013.1"/>
</dbReference>
<feature type="binding site" evidence="9">
    <location>
        <position position="142"/>
    </location>
    <ligand>
        <name>NADP(+)</name>
        <dbReference type="ChEBI" id="CHEBI:58349"/>
    </ligand>
</feature>
<evidence type="ECO:0000256" key="3">
    <source>
        <dbReference type="ARBA" id="ARBA00012371"/>
    </source>
</evidence>
<feature type="domain" description="NAD-dependent epimerase/dehydratase" evidence="10">
    <location>
        <begin position="4"/>
        <end position="231"/>
    </location>
</feature>
<keyword evidence="4 9" id="KW-0521">NADP</keyword>
<comment type="similarity">
    <text evidence="2 9">Belongs to the NAD(P)-dependent epimerase/dehydratase family. Fucose synthase subfamily.</text>
</comment>
<dbReference type="GO" id="GO:0042351">
    <property type="term" value="P:'de novo' GDP-L-fucose biosynthetic process"/>
    <property type="evidence" value="ECO:0007669"/>
    <property type="project" value="UniProtKB-UniRule"/>
</dbReference>
<dbReference type="AlphaFoldDB" id="A0A1M5EJV6"/>
<evidence type="ECO:0000256" key="1">
    <source>
        <dbReference type="ARBA" id="ARBA00004883"/>
    </source>
</evidence>
<dbReference type="PANTHER" id="PTHR43238:SF1">
    <property type="entry name" value="GDP-L-FUCOSE SYNTHASE"/>
    <property type="match status" value="1"/>
</dbReference>
<protein>
    <recommendedName>
        <fullName evidence="3 9">GDP-L-fucose synthase</fullName>
        <ecNumber evidence="3 9">1.1.1.271</ecNumber>
    </recommendedName>
    <alternativeName>
        <fullName evidence="9">GDP-4-keto-6-deoxy-D-mannose-3,5-epimerase-4-reductase</fullName>
    </alternativeName>
</protein>
<feature type="binding site" evidence="9">
    <location>
        <position position="181"/>
    </location>
    <ligand>
        <name>NADP(+)</name>
        <dbReference type="ChEBI" id="CHEBI:58349"/>
    </ligand>
</feature>
<dbReference type="FunFam" id="3.40.50.720:FF:000101">
    <property type="entry name" value="GDP-L-fucose synthase"/>
    <property type="match status" value="1"/>
</dbReference>
<dbReference type="Gene3D" id="3.40.50.720">
    <property type="entry name" value="NAD(P)-binding Rossmann-like Domain"/>
    <property type="match status" value="1"/>
</dbReference>
<dbReference type="InterPro" id="IPR028614">
    <property type="entry name" value="GDP_fucose/colitose_synth"/>
</dbReference>
<evidence type="ECO:0000259" key="10">
    <source>
        <dbReference type="Pfam" id="PF01370"/>
    </source>
</evidence>
<feature type="binding site" evidence="9">
    <location>
        <begin position="165"/>
        <end position="168"/>
    </location>
    <ligand>
        <name>NADP(+)</name>
        <dbReference type="ChEBI" id="CHEBI:58349"/>
    </ligand>
</feature>
<reference evidence="12" key="1">
    <citation type="submission" date="2016-11" db="EMBL/GenBank/DDBJ databases">
        <authorList>
            <person name="Varghese N."/>
            <person name="Submissions S."/>
        </authorList>
    </citation>
    <scope>NUCLEOTIDE SEQUENCE [LARGE SCALE GENOMIC DNA]</scope>
    <source>
        <strain evidence="12">DSM 29326</strain>
    </source>
</reference>
<evidence type="ECO:0000256" key="6">
    <source>
        <dbReference type="ARBA" id="ARBA00023235"/>
    </source>
</evidence>
<feature type="binding site" evidence="9">
    <location>
        <begin position="8"/>
        <end position="14"/>
    </location>
    <ligand>
        <name>NADP(+)</name>
        <dbReference type="ChEBI" id="CHEBI:58349"/>
    </ligand>
</feature>
<dbReference type="PANTHER" id="PTHR43238">
    <property type="entry name" value="GDP-L-FUCOSE SYNTHASE"/>
    <property type="match status" value="1"/>
</dbReference>
<dbReference type="EMBL" id="FQUE01000013">
    <property type="protein sequence ID" value="SHF79424.1"/>
    <property type="molecule type" value="Genomic_DNA"/>
</dbReference>
<keyword evidence="6 9" id="KW-0413">Isomerase</keyword>
<evidence type="ECO:0000313" key="11">
    <source>
        <dbReference type="EMBL" id="SHF79424.1"/>
    </source>
</evidence>
<keyword evidence="7 9" id="KW-0511">Multifunctional enzyme</keyword>
<feature type="binding site" evidence="9">
    <location>
        <position position="189"/>
    </location>
    <ligand>
        <name>substrate</name>
    </ligand>
</feature>
<feature type="binding site" evidence="9">
    <location>
        <begin position="107"/>
        <end position="110"/>
    </location>
    <ligand>
        <name>NADP(+)</name>
        <dbReference type="ChEBI" id="CHEBI:58349"/>
    </ligand>
</feature>
<comment type="function">
    <text evidence="9">Catalyzes the two-step NADP-dependent conversion of GDP-4-dehydro-6-deoxy-D-mannose to GDP-fucose, involving an epimerase and a reductase reaction.</text>
</comment>
<dbReference type="Proteomes" id="UP000183987">
    <property type="component" value="Unassembled WGS sequence"/>
</dbReference>
<dbReference type="CDD" id="cd05239">
    <property type="entry name" value="GDP_FS_SDR_e"/>
    <property type="match status" value="1"/>
</dbReference>
<dbReference type="GO" id="GO:0070401">
    <property type="term" value="F:NADP+ binding"/>
    <property type="evidence" value="ECO:0007669"/>
    <property type="project" value="UniProtKB-UniRule"/>
</dbReference>
<sequence>MTKIYIAGHRGMVGRAILRQLMARCAAGADLALVTRSSAELDLTDQVAVRDFMAAEKPDVVILAAAKVGGIVANNTYPAQFIYENLMMACNVIHQAHAAGVQRLLQLGSSCIYPREAPQPMAEDALLTGPLEPTNEPYAVAKIAGIKLCESYNRQYGRDYRSVMPTNLYGPGDNFHPENSHVMPAMIQRFHTAARDGAEEVVIWGSGKPMREFLHVDDMAAASLFVMDLDRATYDAETEPMLSHINVGTGQDVTILELAQLVARVTGFAGRIVTDPGKPDGAPRKLMDVSRLARMGWTAGIELEEGVAQTYAWYLDQLDKGAAVRTK</sequence>
<evidence type="ECO:0000256" key="4">
    <source>
        <dbReference type="ARBA" id="ARBA00022857"/>
    </source>
</evidence>
<dbReference type="UniPathway" id="UPA00128">
    <property type="reaction ID" value="UER00191"/>
</dbReference>
<comment type="catalytic activity">
    <reaction evidence="8 9">
        <text>GDP-beta-L-fucose + NADP(+) = GDP-4-dehydro-alpha-D-rhamnose + NADPH + H(+)</text>
        <dbReference type="Rhea" id="RHEA:18885"/>
        <dbReference type="ChEBI" id="CHEBI:15378"/>
        <dbReference type="ChEBI" id="CHEBI:57273"/>
        <dbReference type="ChEBI" id="CHEBI:57783"/>
        <dbReference type="ChEBI" id="CHEBI:57964"/>
        <dbReference type="ChEBI" id="CHEBI:58349"/>
        <dbReference type="EC" id="1.1.1.271"/>
    </reaction>
</comment>
<dbReference type="EC" id="1.1.1.271" evidence="3 9"/>
<dbReference type="STRING" id="366533.SAMN05444339_11320"/>
<evidence type="ECO:0000256" key="8">
    <source>
        <dbReference type="ARBA" id="ARBA00051935"/>
    </source>
</evidence>